<evidence type="ECO:0000256" key="2">
    <source>
        <dbReference type="SAM" id="MobiDB-lite"/>
    </source>
</evidence>
<feature type="domain" description="LOB" evidence="3">
    <location>
        <begin position="40"/>
        <end position="146"/>
    </location>
</feature>
<evidence type="ECO:0000313" key="5">
    <source>
        <dbReference type="Proteomes" id="UP000266723"/>
    </source>
</evidence>
<dbReference type="Pfam" id="PF03195">
    <property type="entry name" value="LOB"/>
    <property type="match status" value="1"/>
</dbReference>
<dbReference type="PANTHER" id="PTHR31304:SF1">
    <property type="entry name" value="LOB DOMAIN-CONTAINING PROTEIN 39"/>
    <property type="match status" value="1"/>
</dbReference>
<organism evidence="4 5">
    <name type="scientific">Brassica cretica</name>
    <name type="common">Mustard</name>
    <dbReference type="NCBI Taxonomy" id="69181"/>
    <lineage>
        <taxon>Eukaryota</taxon>
        <taxon>Viridiplantae</taxon>
        <taxon>Streptophyta</taxon>
        <taxon>Embryophyta</taxon>
        <taxon>Tracheophyta</taxon>
        <taxon>Spermatophyta</taxon>
        <taxon>Magnoliopsida</taxon>
        <taxon>eudicotyledons</taxon>
        <taxon>Gunneridae</taxon>
        <taxon>Pentapetalae</taxon>
        <taxon>rosids</taxon>
        <taxon>malvids</taxon>
        <taxon>Brassicales</taxon>
        <taxon>Brassicaceae</taxon>
        <taxon>Brassiceae</taxon>
        <taxon>Brassica</taxon>
    </lineage>
</organism>
<dbReference type="InterPro" id="IPR004883">
    <property type="entry name" value="LOB"/>
</dbReference>
<accession>A0ABQ7D1L7</accession>
<comment type="similarity">
    <text evidence="1">Belongs to the LOB domain-containing protein family.</text>
</comment>
<evidence type="ECO:0000259" key="3">
    <source>
        <dbReference type="PROSITE" id="PS50891"/>
    </source>
</evidence>
<evidence type="ECO:0000313" key="4">
    <source>
        <dbReference type="EMBL" id="KAF3564844.1"/>
    </source>
</evidence>
<dbReference type="PANTHER" id="PTHR31304">
    <property type="entry name" value="LOB DOMAIN-CONTAINING PROTEIN 38"/>
    <property type="match status" value="1"/>
</dbReference>
<sequence length="277" mass="30156">MYIGSKDETFNELEPKLDHGDGVGGAGDGGSNGGNMQINMSCNGCRVLRIGCSETCILRPCLQWIESAESQGHATVFVAKFFGRASLMSLISAAPEPNRPALFQSLLFEACGRTVNPVNGAVGMLWTVNWHVCQAAVETVLRGGTLRPISDLPESPSLNSSDESTEIWRMQRRDGFSTSRSKLSTTGMKESPVNRKRSKTEWSEQDMELQLNHGLALTGPVVPVPFLPPPQFSKAVNSDHPGSPSEESVTATSCYENGISGDGYRNKRERKLFNLFV</sequence>
<dbReference type="Proteomes" id="UP000266723">
    <property type="component" value="Unassembled WGS sequence"/>
</dbReference>
<evidence type="ECO:0000256" key="1">
    <source>
        <dbReference type="ARBA" id="ARBA00005474"/>
    </source>
</evidence>
<proteinExistence type="inferred from homology"/>
<dbReference type="PROSITE" id="PS50891">
    <property type="entry name" value="LOB"/>
    <property type="match status" value="1"/>
</dbReference>
<reference evidence="4 5" key="1">
    <citation type="journal article" date="2020" name="BMC Genomics">
        <title>Intraspecific diversification of the crop wild relative Brassica cretica Lam. using demographic model selection.</title>
        <authorList>
            <person name="Kioukis A."/>
            <person name="Michalopoulou V.A."/>
            <person name="Briers L."/>
            <person name="Pirintsos S."/>
            <person name="Studholme D.J."/>
            <person name="Pavlidis P."/>
            <person name="Sarris P.F."/>
        </authorList>
    </citation>
    <scope>NUCLEOTIDE SEQUENCE [LARGE SCALE GENOMIC DNA]</scope>
    <source>
        <strain evidence="5">cv. PFS-1207/04</strain>
    </source>
</reference>
<protein>
    <recommendedName>
        <fullName evidence="3">LOB domain-containing protein</fullName>
    </recommendedName>
</protein>
<feature type="compositionally biased region" description="Polar residues" evidence="2">
    <location>
        <begin position="176"/>
        <end position="188"/>
    </location>
</feature>
<gene>
    <name evidence="4" type="ORF">DY000_02011667</name>
</gene>
<dbReference type="EMBL" id="QGKV02000759">
    <property type="protein sequence ID" value="KAF3564844.1"/>
    <property type="molecule type" value="Genomic_DNA"/>
</dbReference>
<feature type="region of interest" description="Disordered" evidence="2">
    <location>
        <begin position="175"/>
        <end position="201"/>
    </location>
</feature>
<keyword evidence="5" id="KW-1185">Reference proteome</keyword>
<comment type="caution">
    <text evidence="4">The sequence shown here is derived from an EMBL/GenBank/DDBJ whole genome shotgun (WGS) entry which is preliminary data.</text>
</comment>
<name>A0ABQ7D1L7_BRACR</name>